<protein>
    <recommendedName>
        <fullName evidence="2">Glycosyltransferase subfamily 4-like N-terminal domain-containing protein</fullName>
    </recommendedName>
</protein>
<accession>A0A381VYK9</accession>
<feature type="non-terminal residue" evidence="3">
    <location>
        <position position="182"/>
    </location>
</feature>
<sequence length="182" mass="20638">MKICHVCAVDFTLKRFILPLVDAQLKKGNDVISVCSPGPHAKELSDRSYKVKTIAIARNLAPIKAIVTIWKLFSYFRKESFDLVHVHTPIAAFLSRIAAFLAGVPFVVYTAHGFYFHDDMGPFKRNLFIFAEKIMRPLTDLLFTQSSEDAENAILLGIMNKDRTFIIGNGVDIRKFDPDKKF</sequence>
<feature type="domain" description="Glycosyltransferase subfamily 4-like N-terminal" evidence="2">
    <location>
        <begin position="15"/>
        <end position="174"/>
    </location>
</feature>
<dbReference type="Gene3D" id="3.40.50.2000">
    <property type="entry name" value="Glycogen Phosphorylase B"/>
    <property type="match status" value="1"/>
</dbReference>
<dbReference type="AlphaFoldDB" id="A0A381VYK9"/>
<organism evidence="3">
    <name type="scientific">marine metagenome</name>
    <dbReference type="NCBI Taxonomy" id="408172"/>
    <lineage>
        <taxon>unclassified sequences</taxon>
        <taxon>metagenomes</taxon>
        <taxon>ecological metagenomes</taxon>
    </lineage>
</organism>
<dbReference type="EMBL" id="UINC01010180">
    <property type="protein sequence ID" value="SVA45379.1"/>
    <property type="molecule type" value="Genomic_DNA"/>
</dbReference>
<evidence type="ECO:0000313" key="3">
    <source>
        <dbReference type="EMBL" id="SVA45379.1"/>
    </source>
</evidence>
<dbReference type="SUPFAM" id="SSF53756">
    <property type="entry name" value="UDP-Glycosyltransferase/glycogen phosphorylase"/>
    <property type="match status" value="1"/>
</dbReference>
<name>A0A381VYK9_9ZZZZ</name>
<keyword evidence="1" id="KW-0472">Membrane</keyword>
<keyword evidence="1" id="KW-1133">Transmembrane helix</keyword>
<evidence type="ECO:0000256" key="1">
    <source>
        <dbReference type="SAM" id="Phobius"/>
    </source>
</evidence>
<feature type="transmembrane region" description="Helical" evidence="1">
    <location>
        <begin position="55"/>
        <end position="73"/>
    </location>
</feature>
<dbReference type="Pfam" id="PF13439">
    <property type="entry name" value="Glyco_transf_4"/>
    <property type="match status" value="1"/>
</dbReference>
<evidence type="ECO:0000259" key="2">
    <source>
        <dbReference type="Pfam" id="PF13439"/>
    </source>
</evidence>
<keyword evidence="1" id="KW-0812">Transmembrane</keyword>
<gene>
    <name evidence="3" type="ORF">METZ01_LOCUS98233</name>
</gene>
<feature type="transmembrane region" description="Helical" evidence="1">
    <location>
        <begin position="93"/>
        <end position="116"/>
    </location>
</feature>
<proteinExistence type="predicted"/>
<reference evidence="3" key="1">
    <citation type="submission" date="2018-05" db="EMBL/GenBank/DDBJ databases">
        <authorList>
            <person name="Lanie J.A."/>
            <person name="Ng W.-L."/>
            <person name="Kazmierczak K.M."/>
            <person name="Andrzejewski T.M."/>
            <person name="Davidsen T.M."/>
            <person name="Wayne K.J."/>
            <person name="Tettelin H."/>
            <person name="Glass J.I."/>
            <person name="Rusch D."/>
            <person name="Podicherti R."/>
            <person name="Tsui H.-C.T."/>
            <person name="Winkler M.E."/>
        </authorList>
    </citation>
    <scope>NUCLEOTIDE SEQUENCE</scope>
</reference>
<dbReference type="InterPro" id="IPR028098">
    <property type="entry name" value="Glyco_trans_4-like_N"/>
</dbReference>